<feature type="compositionally biased region" description="Polar residues" evidence="1">
    <location>
        <begin position="23"/>
        <end position="43"/>
    </location>
</feature>
<dbReference type="PANTHER" id="PTHR35740:SF1">
    <property type="entry name" value="OS12G0111700 PROTEIN"/>
    <property type="match status" value="1"/>
</dbReference>
<protein>
    <submittedName>
        <fullName evidence="2">Uncharacterized protein</fullName>
    </submittedName>
</protein>
<dbReference type="AlphaFoldDB" id="A0A835RAH7"/>
<dbReference type="PANTHER" id="PTHR35740">
    <property type="entry name" value="OS12G0111700 PROTEIN"/>
    <property type="match status" value="1"/>
</dbReference>
<evidence type="ECO:0000313" key="2">
    <source>
        <dbReference type="EMBL" id="KAG0482382.1"/>
    </source>
</evidence>
<dbReference type="Proteomes" id="UP000639772">
    <property type="component" value="Unassembled WGS sequence"/>
</dbReference>
<feature type="compositionally biased region" description="Polar residues" evidence="1">
    <location>
        <begin position="1"/>
        <end position="12"/>
    </location>
</feature>
<evidence type="ECO:0000313" key="3">
    <source>
        <dbReference type="Proteomes" id="UP000639772"/>
    </source>
</evidence>
<proteinExistence type="predicted"/>
<organism evidence="2 3">
    <name type="scientific">Vanilla planifolia</name>
    <name type="common">Vanilla</name>
    <dbReference type="NCBI Taxonomy" id="51239"/>
    <lineage>
        <taxon>Eukaryota</taxon>
        <taxon>Viridiplantae</taxon>
        <taxon>Streptophyta</taxon>
        <taxon>Embryophyta</taxon>
        <taxon>Tracheophyta</taxon>
        <taxon>Spermatophyta</taxon>
        <taxon>Magnoliopsida</taxon>
        <taxon>Liliopsida</taxon>
        <taxon>Asparagales</taxon>
        <taxon>Orchidaceae</taxon>
        <taxon>Vanilloideae</taxon>
        <taxon>Vanilleae</taxon>
        <taxon>Vanilla</taxon>
    </lineage>
</organism>
<dbReference type="OrthoDB" id="1903589at2759"/>
<comment type="caution">
    <text evidence="2">The sequence shown here is derived from an EMBL/GenBank/DDBJ whole genome shotgun (WGS) entry which is preliminary data.</text>
</comment>
<feature type="region of interest" description="Disordered" evidence="1">
    <location>
        <begin position="1"/>
        <end position="68"/>
    </location>
</feature>
<reference evidence="2 3" key="1">
    <citation type="journal article" date="2020" name="Nat. Food">
        <title>A phased Vanilla planifolia genome enables genetic improvement of flavour and production.</title>
        <authorList>
            <person name="Hasing T."/>
            <person name="Tang H."/>
            <person name="Brym M."/>
            <person name="Khazi F."/>
            <person name="Huang T."/>
            <person name="Chambers A.H."/>
        </authorList>
    </citation>
    <scope>NUCLEOTIDE SEQUENCE [LARGE SCALE GENOMIC DNA]</scope>
    <source>
        <tissue evidence="2">Leaf</tissue>
    </source>
</reference>
<dbReference type="EMBL" id="JADCNM010000005">
    <property type="protein sequence ID" value="KAG0482382.1"/>
    <property type="molecule type" value="Genomic_DNA"/>
</dbReference>
<sequence>MEDVTPSDSGARTQGPRRKPFSDLSNVPSLASASALTPISSSKSKLRPKSHLVTISPTSSSLADVSSSCSSTSVSTSVAVGNSNPARVIRSRIARVCSVNNCNRDEHSTVDIEKVKEKDGDKGKGASACAPLSCPPFRKIRTAGKSKHVSFTQHGAYSVSCEKRKKRKLIPEPNEKSEYKLPQEFIDEHRAYFAEVDAFELPEEVVSESELD</sequence>
<gene>
    <name evidence="2" type="ORF">HPP92_010466</name>
</gene>
<evidence type="ECO:0000256" key="1">
    <source>
        <dbReference type="SAM" id="MobiDB-lite"/>
    </source>
</evidence>
<name>A0A835RAH7_VANPL</name>
<accession>A0A835RAH7</accession>
<feature type="compositionally biased region" description="Low complexity" evidence="1">
    <location>
        <begin position="56"/>
        <end position="68"/>
    </location>
</feature>